<comment type="caution">
    <text evidence="1">The sequence shown here is derived from an EMBL/GenBank/DDBJ whole genome shotgun (WGS) entry which is preliminary data.</text>
</comment>
<proteinExistence type="predicted"/>
<dbReference type="EMBL" id="QLNQ01000028">
    <property type="protein sequence ID" value="RCK57579.1"/>
    <property type="molecule type" value="Genomic_DNA"/>
</dbReference>
<keyword evidence="2" id="KW-1185">Reference proteome</keyword>
<evidence type="ECO:0000313" key="2">
    <source>
        <dbReference type="Proteomes" id="UP000253472"/>
    </source>
</evidence>
<sequence length="106" mass="11402">MEDAVTTIEREPSPSVAPLHALRAQVLYAVDDEQAKFPTLICAKPRRVQNSGVVTQEPVTVAADLKDSSVLDVKVPRSPGAYSSSFKNNDDDDIFEGIASTTRNAA</sequence>
<organism evidence="1 2">
    <name type="scientific">Candida viswanathii</name>
    <dbReference type="NCBI Taxonomy" id="5486"/>
    <lineage>
        <taxon>Eukaryota</taxon>
        <taxon>Fungi</taxon>
        <taxon>Dikarya</taxon>
        <taxon>Ascomycota</taxon>
        <taxon>Saccharomycotina</taxon>
        <taxon>Pichiomycetes</taxon>
        <taxon>Debaryomycetaceae</taxon>
        <taxon>Candida/Lodderomyces clade</taxon>
        <taxon>Candida</taxon>
    </lineage>
</organism>
<reference evidence="1 2" key="1">
    <citation type="submission" date="2018-06" db="EMBL/GenBank/DDBJ databases">
        <title>Whole genome sequencing of Candida tropicalis (genome annotated by CSBL at Korea University).</title>
        <authorList>
            <person name="Ahn J."/>
        </authorList>
    </citation>
    <scope>NUCLEOTIDE SEQUENCE [LARGE SCALE GENOMIC DNA]</scope>
    <source>
        <strain evidence="1 2">ATCC 20962</strain>
    </source>
</reference>
<gene>
    <name evidence="1" type="ORF">Cantr_06586</name>
</gene>
<protein>
    <submittedName>
        <fullName evidence="1">Uncharacterized protein</fullName>
    </submittedName>
</protein>
<evidence type="ECO:0000313" key="1">
    <source>
        <dbReference type="EMBL" id="RCK57579.1"/>
    </source>
</evidence>
<name>A0A367XVZ2_9ASCO</name>
<dbReference type="AlphaFoldDB" id="A0A367XVZ2"/>
<accession>A0A367XVZ2</accession>
<dbReference type="Proteomes" id="UP000253472">
    <property type="component" value="Unassembled WGS sequence"/>
</dbReference>